<dbReference type="EMBL" id="CM024805">
    <property type="protein sequence ID" value="KAG8009473.1"/>
    <property type="molecule type" value="Genomic_DNA"/>
</dbReference>
<reference evidence="1" key="1">
    <citation type="submission" date="2020-04" db="EMBL/GenBank/DDBJ databases">
        <title>A chromosome-scale assembly and high-density genetic map of the yellow drum (Nibea albiflora) genome.</title>
        <authorList>
            <person name="Xu D."/>
            <person name="Zhang W."/>
            <person name="Chen R."/>
            <person name="Tan P."/>
            <person name="Wang L."/>
            <person name="Song H."/>
            <person name="Tian L."/>
            <person name="Zhu Q."/>
            <person name="Wang B."/>
        </authorList>
    </citation>
    <scope>NUCLEOTIDE SEQUENCE</scope>
    <source>
        <strain evidence="1">ZJHYS-2018</strain>
    </source>
</reference>
<accession>A0ACB7F4T8</accession>
<organism evidence="1 2">
    <name type="scientific">Nibea albiflora</name>
    <name type="common">Yellow drum</name>
    <name type="synonym">Corvina albiflora</name>
    <dbReference type="NCBI Taxonomy" id="240163"/>
    <lineage>
        <taxon>Eukaryota</taxon>
        <taxon>Metazoa</taxon>
        <taxon>Chordata</taxon>
        <taxon>Craniata</taxon>
        <taxon>Vertebrata</taxon>
        <taxon>Euteleostomi</taxon>
        <taxon>Actinopterygii</taxon>
        <taxon>Neopterygii</taxon>
        <taxon>Teleostei</taxon>
        <taxon>Neoteleostei</taxon>
        <taxon>Acanthomorphata</taxon>
        <taxon>Eupercaria</taxon>
        <taxon>Sciaenidae</taxon>
        <taxon>Nibea</taxon>
    </lineage>
</organism>
<evidence type="ECO:0000313" key="2">
    <source>
        <dbReference type="Proteomes" id="UP000805704"/>
    </source>
</evidence>
<keyword evidence="2" id="KW-1185">Reference proteome</keyword>
<evidence type="ECO:0000313" key="1">
    <source>
        <dbReference type="EMBL" id="KAG8009473.1"/>
    </source>
</evidence>
<dbReference type="Proteomes" id="UP000805704">
    <property type="component" value="Chromosome 17"/>
</dbReference>
<comment type="caution">
    <text evidence="1">The sequence shown here is derived from an EMBL/GenBank/DDBJ whole genome shotgun (WGS) entry which is preliminary data.</text>
</comment>
<gene>
    <name evidence="1" type="ORF">GBF38_017781</name>
</gene>
<protein>
    <submittedName>
        <fullName evidence="1">Stefin-C</fullName>
    </submittedName>
</protein>
<name>A0ACB7F4T8_NIBAL</name>
<sequence>MAKSVGAWSETQDATEKIQRVCDEVKCQVEEKTNKKYGVYKAIKYRSQVVSGMNYLIKVHVGCDDYLHIRVFQSLPCYGGKSVVNCVEGHDKCDPLIP</sequence>
<proteinExistence type="predicted"/>